<evidence type="ECO:0000313" key="1">
    <source>
        <dbReference type="EMBL" id="MBO8472401.1"/>
    </source>
</evidence>
<protein>
    <recommendedName>
        <fullName evidence="3">DUF4878 domain-containing protein</fullName>
    </recommendedName>
</protein>
<proteinExistence type="predicted"/>
<dbReference type="AlphaFoldDB" id="A0A9D9IHW1"/>
<dbReference type="Proteomes" id="UP000823604">
    <property type="component" value="Unassembled WGS sequence"/>
</dbReference>
<organism evidence="1 2">
    <name type="scientific">Candidatus Merdivivens pullicola</name>
    <dbReference type="NCBI Taxonomy" id="2840872"/>
    <lineage>
        <taxon>Bacteria</taxon>
        <taxon>Pseudomonadati</taxon>
        <taxon>Bacteroidota</taxon>
        <taxon>Bacteroidia</taxon>
        <taxon>Bacteroidales</taxon>
        <taxon>Muribaculaceae</taxon>
        <taxon>Muribaculaceae incertae sedis</taxon>
        <taxon>Candidatus Merdivivens</taxon>
    </lineage>
</organism>
<gene>
    <name evidence="1" type="ORF">IAB81_02060</name>
</gene>
<evidence type="ECO:0000313" key="2">
    <source>
        <dbReference type="Proteomes" id="UP000823604"/>
    </source>
</evidence>
<name>A0A9D9IHW1_9BACT</name>
<evidence type="ECO:0008006" key="3">
    <source>
        <dbReference type="Google" id="ProtNLM"/>
    </source>
</evidence>
<accession>A0A9D9IHW1</accession>
<comment type="caution">
    <text evidence="1">The sequence shown here is derived from an EMBL/GenBank/DDBJ whole genome shotgun (WGS) entry which is preliminary data.</text>
</comment>
<sequence>MSTEKIFPRFLAVAFVSALSFNLASCSSGSGTDVGECARMFLENCLSGDMDSARRYCSSELYEEAETALHNDADSSVLAIYREMIADTEISVSGTENAGEDSVIVSLRMQGQGREYEGRLLAVKRSGEWKITDIF</sequence>
<dbReference type="EMBL" id="JADIMA010000020">
    <property type="protein sequence ID" value="MBO8472401.1"/>
    <property type="molecule type" value="Genomic_DNA"/>
</dbReference>
<reference evidence="1" key="2">
    <citation type="journal article" date="2021" name="PeerJ">
        <title>Extensive microbial diversity within the chicken gut microbiome revealed by metagenomics and culture.</title>
        <authorList>
            <person name="Gilroy R."/>
            <person name="Ravi A."/>
            <person name="Getino M."/>
            <person name="Pursley I."/>
            <person name="Horton D.L."/>
            <person name="Alikhan N.F."/>
            <person name="Baker D."/>
            <person name="Gharbi K."/>
            <person name="Hall N."/>
            <person name="Watson M."/>
            <person name="Adriaenssens E.M."/>
            <person name="Foster-Nyarko E."/>
            <person name="Jarju S."/>
            <person name="Secka A."/>
            <person name="Antonio M."/>
            <person name="Oren A."/>
            <person name="Chaudhuri R.R."/>
            <person name="La Ragione R."/>
            <person name="Hildebrand F."/>
            <person name="Pallen M.J."/>
        </authorList>
    </citation>
    <scope>NUCLEOTIDE SEQUENCE</scope>
    <source>
        <strain evidence="1">B1-8020</strain>
    </source>
</reference>
<reference evidence="1" key="1">
    <citation type="submission" date="2020-10" db="EMBL/GenBank/DDBJ databases">
        <authorList>
            <person name="Gilroy R."/>
        </authorList>
    </citation>
    <scope>NUCLEOTIDE SEQUENCE</scope>
    <source>
        <strain evidence="1">B1-8020</strain>
    </source>
</reference>